<evidence type="ECO:0000313" key="8">
    <source>
        <dbReference type="Proteomes" id="UP000010301"/>
    </source>
</evidence>
<evidence type="ECO:0000256" key="3">
    <source>
        <dbReference type="ARBA" id="ARBA00022692"/>
    </source>
</evidence>
<keyword evidence="4 6" id="KW-1133">Transmembrane helix</keyword>
<comment type="caution">
    <text evidence="7">The sequence shown here is derived from an EMBL/GenBank/DDBJ whole genome shotgun (WGS) entry which is preliminary data.</text>
</comment>
<dbReference type="Proteomes" id="UP000010301">
    <property type="component" value="Unassembled WGS sequence"/>
</dbReference>
<evidence type="ECO:0000256" key="4">
    <source>
        <dbReference type="ARBA" id="ARBA00022989"/>
    </source>
</evidence>
<feature type="transmembrane region" description="Helical" evidence="6">
    <location>
        <begin position="186"/>
        <end position="203"/>
    </location>
</feature>
<dbReference type="InterPro" id="IPR002781">
    <property type="entry name" value="TM_pro_TauE-like"/>
</dbReference>
<comment type="subcellular location">
    <subcellularLocation>
        <location evidence="6">Cell membrane</location>
        <topology evidence="6">Multi-pass membrane protein</topology>
    </subcellularLocation>
    <subcellularLocation>
        <location evidence="1">Membrane</location>
        <topology evidence="1">Multi-pass membrane protein</topology>
    </subcellularLocation>
</comment>
<protein>
    <recommendedName>
        <fullName evidence="6">Probable membrane transporter protein</fullName>
    </recommendedName>
</protein>
<feature type="transmembrane region" description="Helical" evidence="6">
    <location>
        <begin position="74"/>
        <end position="93"/>
    </location>
</feature>
<dbReference type="InterPro" id="IPR051598">
    <property type="entry name" value="TSUP/Inactive_protease-like"/>
</dbReference>
<feature type="transmembrane region" description="Helical" evidence="6">
    <location>
        <begin position="7"/>
        <end position="37"/>
    </location>
</feature>
<keyword evidence="5 6" id="KW-0472">Membrane</keyword>
<sequence>MEAIIIAILVGIGVGIVVGALGAGGGILAVPALIYLLGQSPHGAATGSLVIVLATALTALPGRIRKGNVRFKDGLVFAFVSMVGSFLGAKVAGQVSGDILLTAFAIMITIMGIIMLRKGLLEAKRYKETQAGLVAAAEEKLFRRGLPAIALAALFTGFLTGFFGVGGGFIVVPMLTLVLGFNIREAAGTSLLIMILAAASGLLSRWGQPVVVDWWVVFAFMAGSMSGSFIGGPLSQKAKPHMLTLIFAALLGAVGVVTAVALTLS</sequence>
<dbReference type="HOGENOM" id="CLU_045498_5_0_11"/>
<gene>
    <name evidence="7" type="ORF">HMPREF0044_0191</name>
</gene>
<dbReference type="Pfam" id="PF01925">
    <property type="entry name" value="TauE"/>
    <property type="match status" value="1"/>
</dbReference>
<comment type="similarity">
    <text evidence="2 6">Belongs to the 4-toluene sulfonate uptake permease (TSUP) (TC 2.A.102) family.</text>
</comment>
<keyword evidence="3 6" id="KW-0812">Transmembrane</keyword>
<accession>C0VYF1</accession>
<evidence type="ECO:0000256" key="1">
    <source>
        <dbReference type="ARBA" id="ARBA00004141"/>
    </source>
</evidence>
<evidence type="ECO:0000256" key="5">
    <source>
        <dbReference type="ARBA" id="ARBA00023136"/>
    </source>
</evidence>
<dbReference type="OrthoDB" id="3240334at2"/>
<dbReference type="STRING" id="525245.HMPREF0044_0191"/>
<evidence type="ECO:0000313" key="7">
    <source>
        <dbReference type="EMBL" id="EEH64454.1"/>
    </source>
</evidence>
<feature type="transmembrane region" description="Helical" evidence="6">
    <location>
        <begin position="148"/>
        <end position="174"/>
    </location>
</feature>
<dbReference type="eggNOG" id="COG0730">
    <property type="taxonomic scope" value="Bacteria"/>
</dbReference>
<evidence type="ECO:0000256" key="2">
    <source>
        <dbReference type="ARBA" id="ARBA00009142"/>
    </source>
</evidence>
<dbReference type="AlphaFoldDB" id="C0VYF1"/>
<organism evidence="7 8">
    <name type="scientific">Gleimia coleocanis DSM 15436</name>
    <dbReference type="NCBI Taxonomy" id="525245"/>
    <lineage>
        <taxon>Bacteria</taxon>
        <taxon>Bacillati</taxon>
        <taxon>Actinomycetota</taxon>
        <taxon>Actinomycetes</taxon>
        <taxon>Actinomycetales</taxon>
        <taxon>Actinomycetaceae</taxon>
        <taxon>Gleimia</taxon>
    </lineage>
</organism>
<feature type="transmembrane region" description="Helical" evidence="6">
    <location>
        <begin position="43"/>
        <end position="62"/>
    </location>
</feature>
<keyword evidence="8" id="KW-1185">Reference proteome</keyword>
<evidence type="ECO:0000256" key="6">
    <source>
        <dbReference type="RuleBase" id="RU363041"/>
    </source>
</evidence>
<reference evidence="7 8" key="1">
    <citation type="submission" date="2009-01" db="EMBL/GenBank/DDBJ databases">
        <authorList>
            <person name="Qin X."/>
            <person name="Bachman B."/>
            <person name="Battles P."/>
            <person name="Bell A."/>
            <person name="Bess C."/>
            <person name="Bickham C."/>
            <person name="Chaboub L."/>
            <person name="Chen D."/>
            <person name="Coyle M."/>
            <person name="Deiros D.R."/>
            <person name="Dinh H."/>
            <person name="Forbes L."/>
            <person name="Fowler G."/>
            <person name="Francisco L."/>
            <person name="Fu Q."/>
            <person name="Gubbala S."/>
            <person name="Hale W."/>
            <person name="Han Y."/>
            <person name="Hemphill L."/>
            <person name="Highlander S.K."/>
            <person name="Hirani K."/>
            <person name="Hogues M."/>
            <person name="Jackson L."/>
            <person name="Jakkamsetti A."/>
            <person name="Javaid M."/>
            <person name="Jiang H."/>
            <person name="Korchina V."/>
            <person name="Kovar C."/>
            <person name="Lara F."/>
            <person name="Lee S."/>
            <person name="Mata R."/>
            <person name="Mathew T."/>
            <person name="Moen C."/>
            <person name="Morales K."/>
            <person name="Munidasa M."/>
            <person name="Nazareth L."/>
            <person name="Ngo R."/>
            <person name="Nguyen L."/>
            <person name="Okwuonu G."/>
            <person name="Ongeri F."/>
            <person name="Patil S."/>
            <person name="Petrosino J."/>
            <person name="Pham C."/>
            <person name="Pham P."/>
            <person name="Pu L.-L."/>
            <person name="Puazo M."/>
            <person name="Raj R."/>
            <person name="Reid J."/>
            <person name="Rouhana J."/>
            <person name="Saada N."/>
            <person name="Shang Y."/>
            <person name="Simmons D."/>
            <person name="Thornton R."/>
            <person name="Warren J."/>
            <person name="Weissenberger G."/>
            <person name="Zhang J."/>
            <person name="Zhang L."/>
            <person name="Zhou C."/>
            <person name="Zhu D."/>
            <person name="Muzny D."/>
            <person name="Worley K."/>
            <person name="Gibbs R."/>
        </authorList>
    </citation>
    <scope>NUCLEOTIDE SEQUENCE [LARGE SCALE GENOMIC DNA]</scope>
    <source>
        <strain evidence="7 8">DSM 15436</strain>
    </source>
</reference>
<keyword evidence="6" id="KW-1003">Cell membrane</keyword>
<name>C0VYF1_9ACTO</name>
<dbReference type="RefSeq" id="WP_006547188.1">
    <property type="nucleotide sequence ID" value="NZ_DS999545.1"/>
</dbReference>
<feature type="transmembrane region" description="Helical" evidence="6">
    <location>
        <begin position="99"/>
        <end position="116"/>
    </location>
</feature>
<feature type="transmembrane region" description="Helical" evidence="6">
    <location>
        <begin position="210"/>
        <end position="230"/>
    </location>
</feature>
<dbReference type="PANTHER" id="PTHR43701:SF2">
    <property type="entry name" value="MEMBRANE TRANSPORTER PROTEIN YJNA-RELATED"/>
    <property type="match status" value="1"/>
</dbReference>
<feature type="transmembrane region" description="Helical" evidence="6">
    <location>
        <begin position="242"/>
        <end position="264"/>
    </location>
</feature>
<dbReference type="PANTHER" id="PTHR43701">
    <property type="entry name" value="MEMBRANE TRANSPORTER PROTEIN MJ0441-RELATED"/>
    <property type="match status" value="1"/>
</dbReference>
<proteinExistence type="inferred from homology"/>
<dbReference type="EMBL" id="ACFG01000004">
    <property type="protein sequence ID" value="EEH64454.1"/>
    <property type="molecule type" value="Genomic_DNA"/>
</dbReference>
<dbReference type="GO" id="GO:0005886">
    <property type="term" value="C:plasma membrane"/>
    <property type="evidence" value="ECO:0007669"/>
    <property type="project" value="UniProtKB-SubCell"/>
</dbReference>